<evidence type="ECO:0000313" key="1">
    <source>
        <dbReference type="EMBL" id="AQQ03954.1"/>
    </source>
</evidence>
<dbReference type="Proteomes" id="UP000188174">
    <property type="component" value="Chromosome"/>
</dbReference>
<reference evidence="1 2" key="1">
    <citation type="submission" date="2017-02" db="EMBL/GenBank/DDBJ databases">
        <authorList>
            <person name="Jeong S."/>
        </authorList>
    </citation>
    <scope>NUCLEOTIDE SEQUENCE [LARGE SCALE GENOMIC DNA]</scope>
    <source>
        <strain evidence="1 2">RMAR6-6</strain>
    </source>
</reference>
<keyword evidence="2" id="KW-1185">Reference proteome</keyword>
<name>A0ABN4WV44_9HYPH</name>
<gene>
    <name evidence="1" type="ORF">B0E33_10435</name>
</gene>
<dbReference type="EMBL" id="CP019630">
    <property type="protein sequence ID" value="AQQ03954.1"/>
    <property type="molecule type" value="Genomic_DNA"/>
</dbReference>
<sequence>MIDTSLKQRDTIILHARDKWFQVTKIWYPASRGRPEAYATLAIKANQDVERYSERQLVRVAT</sequence>
<proteinExistence type="predicted"/>
<organism evidence="1 2">
    <name type="scientific">Roseibium algicola</name>
    <dbReference type="NCBI Taxonomy" id="2857014"/>
    <lineage>
        <taxon>Bacteria</taxon>
        <taxon>Pseudomonadati</taxon>
        <taxon>Pseudomonadota</taxon>
        <taxon>Alphaproteobacteria</taxon>
        <taxon>Hyphomicrobiales</taxon>
        <taxon>Stappiaceae</taxon>
        <taxon>Roseibium</taxon>
    </lineage>
</organism>
<protein>
    <submittedName>
        <fullName evidence="1">Uncharacterized protein</fullName>
    </submittedName>
</protein>
<evidence type="ECO:0000313" key="2">
    <source>
        <dbReference type="Proteomes" id="UP000188174"/>
    </source>
</evidence>
<accession>A0ABN4WV44</accession>